<dbReference type="SUPFAM" id="SSF51366">
    <property type="entry name" value="Ribulose-phoshate binding barrel"/>
    <property type="match status" value="1"/>
</dbReference>
<evidence type="ECO:0000259" key="9">
    <source>
        <dbReference type="Pfam" id="PF00697"/>
    </source>
</evidence>
<dbReference type="InterPro" id="IPR044643">
    <property type="entry name" value="TrpF_fam"/>
</dbReference>
<dbReference type="PANTHER" id="PTHR42894:SF1">
    <property type="entry name" value="N-(5'-PHOSPHORIBOSYL)ANTHRANILATE ISOMERASE"/>
    <property type="match status" value="1"/>
</dbReference>
<accession>A0A150QZY1</accession>
<evidence type="ECO:0000256" key="3">
    <source>
        <dbReference type="ARBA" id="ARBA00012572"/>
    </source>
</evidence>
<dbReference type="PANTHER" id="PTHR42894">
    <property type="entry name" value="N-(5'-PHOSPHORIBOSYL)ANTHRANILATE ISOMERASE"/>
    <property type="match status" value="1"/>
</dbReference>
<keyword evidence="8" id="KW-0413">Isomerase</keyword>
<name>A0A150QZY1_SORCE</name>
<dbReference type="Proteomes" id="UP000075260">
    <property type="component" value="Unassembled WGS sequence"/>
</dbReference>
<dbReference type="GO" id="GO:0000162">
    <property type="term" value="P:L-tryptophan biosynthetic process"/>
    <property type="evidence" value="ECO:0007669"/>
    <property type="project" value="UniProtKB-UniPathway"/>
</dbReference>
<dbReference type="InterPro" id="IPR011060">
    <property type="entry name" value="RibuloseP-bd_barrel"/>
</dbReference>
<evidence type="ECO:0000256" key="4">
    <source>
        <dbReference type="ARBA" id="ARBA00022272"/>
    </source>
</evidence>
<gene>
    <name evidence="10" type="ORF">BE15_35870</name>
</gene>
<comment type="caution">
    <text evidence="10">The sequence shown here is derived from an EMBL/GenBank/DDBJ whole genome shotgun (WGS) entry which is preliminary data.</text>
</comment>
<sequence>MHRVKVQIFCRRPSLAEMDALFAMGVDLVGWAVEPRADDALDLSRRIVERARRAEVGTCLLILSSTIAEIEAVGRMVSSDYLLTPTEWKYDGSLRELATRLAPQPSLMTSVPVRAAGSSAVLASDEIASQLDEFAGCLILDTCLDPSEPQRSGFTGKVADWQHCARIVKASRRPVMLAGGLNRENVVAAIREVSPWAVDACTSLELPDRTKDLARCEAFIEAVHAMS</sequence>
<evidence type="ECO:0000313" key="10">
    <source>
        <dbReference type="EMBL" id="KYF73118.1"/>
    </source>
</evidence>
<feature type="domain" description="N-(5'phosphoribosyl) anthranilate isomerase (PRAI)" evidence="9">
    <location>
        <begin position="137"/>
        <end position="221"/>
    </location>
</feature>
<evidence type="ECO:0000256" key="6">
    <source>
        <dbReference type="ARBA" id="ARBA00022822"/>
    </source>
</evidence>
<evidence type="ECO:0000256" key="8">
    <source>
        <dbReference type="ARBA" id="ARBA00023235"/>
    </source>
</evidence>
<evidence type="ECO:0000256" key="7">
    <source>
        <dbReference type="ARBA" id="ARBA00023141"/>
    </source>
</evidence>
<organism evidence="10 11">
    <name type="scientific">Sorangium cellulosum</name>
    <name type="common">Polyangium cellulosum</name>
    <dbReference type="NCBI Taxonomy" id="56"/>
    <lineage>
        <taxon>Bacteria</taxon>
        <taxon>Pseudomonadati</taxon>
        <taxon>Myxococcota</taxon>
        <taxon>Polyangia</taxon>
        <taxon>Polyangiales</taxon>
        <taxon>Polyangiaceae</taxon>
        <taxon>Sorangium</taxon>
    </lineage>
</organism>
<comment type="catalytic activity">
    <reaction evidence="1">
        <text>N-(5-phospho-beta-D-ribosyl)anthranilate = 1-(2-carboxyphenylamino)-1-deoxy-D-ribulose 5-phosphate</text>
        <dbReference type="Rhea" id="RHEA:21540"/>
        <dbReference type="ChEBI" id="CHEBI:18277"/>
        <dbReference type="ChEBI" id="CHEBI:58613"/>
        <dbReference type="EC" id="5.3.1.24"/>
    </reaction>
</comment>
<comment type="pathway">
    <text evidence="2">Amino-acid biosynthesis; L-tryptophan biosynthesis; L-tryptophan from chorismate: step 3/5.</text>
</comment>
<dbReference type="InterPro" id="IPR001240">
    <property type="entry name" value="PRAI_dom"/>
</dbReference>
<dbReference type="RefSeq" id="WP_061605910.1">
    <property type="nucleotide sequence ID" value="NZ_JEMA01000213.1"/>
</dbReference>
<dbReference type="Pfam" id="PF00697">
    <property type="entry name" value="PRAI"/>
    <property type="match status" value="1"/>
</dbReference>
<keyword evidence="5" id="KW-0028">Amino-acid biosynthesis</keyword>
<evidence type="ECO:0000256" key="2">
    <source>
        <dbReference type="ARBA" id="ARBA00004664"/>
    </source>
</evidence>
<dbReference type="InterPro" id="IPR013785">
    <property type="entry name" value="Aldolase_TIM"/>
</dbReference>
<evidence type="ECO:0000313" key="11">
    <source>
        <dbReference type="Proteomes" id="UP000075260"/>
    </source>
</evidence>
<keyword evidence="6" id="KW-0822">Tryptophan biosynthesis</keyword>
<evidence type="ECO:0000256" key="5">
    <source>
        <dbReference type="ARBA" id="ARBA00022605"/>
    </source>
</evidence>
<proteinExistence type="predicted"/>
<dbReference type="Gene3D" id="3.20.20.70">
    <property type="entry name" value="Aldolase class I"/>
    <property type="match status" value="1"/>
</dbReference>
<protein>
    <recommendedName>
        <fullName evidence="4">N-(5'-phosphoribosyl)anthranilate isomerase</fullName>
        <ecNumber evidence="3">5.3.1.24</ecNumber>
    </recommendedName>
</protein>
<dbReference type="EC" id="5.3.1.24" evidence="3"/>
<reference evidence="10 11" key="1">
    <citation type="submission" date="2014-02" db="EMBL/GenBank/DDBJ databases">
        <title>The small core and large imbalanced accessory genome model reveals a collaborative survival strategy of Sorangium cellulosum strains in nature.</title>
        <authorList>
            <person name="Han K."/>
            <person name="Peng R."/>
            <person name="Blom J."/>
            <person name="Li Y.-Z."/>
        </authorList>
    </citation>
    <scope>NUCLEOTIDE SEQUENCE [LARGE SCALE GENOMIC DNA]</scope>
    <source>
        <strain evidence="10 11">So0008-312</strain>
    </source>
</reference>
<dbReference type="GO" id="GO:0004640">
    <property type="term" value="F:phosphoribosylanthranilate isomerase activity"/>
    <property type="evidence" value="ECO:0007669"/>
    <property type="project" value="UniProtKB-EC"/>
</dbReference>
<dbReference type="AlphaFoldDB" id="A0A150QZY1"/>
<keyword evidence="7" id="KW-0057">Aromatic amino acid biosynthesis</keyword>
<dbReference type="EMBL" id="JEMA01000213">
    <property type="protein sequence ID" value="KYF73118.1"/>
    <property type="molecule type" value="Genomic_DNA"/>
</dbReference>
<evidence type="ECO:0000256" key="1">
    <source>
        <dbReference type="ARBA" id="ARBA00001164"/>
    </source>
</evidence>
<dbReference type="UniPathway" id="UPA00035">
    <property type="reaction ID" value="UER00042"/>
</dbReference>